<dbReference type="Pfam" id="PF09084">
    <property type="entry name" value="NMT1"/>
    <property type="match status" value="1"/>
</dbReference>
<dbReference type="InterPro" id="IPR027939">
    <property type="entry name" value="NMT1/THI5"/>
</dbReference>
<dbReference type="Proteomes" id="UP000486760">
    <property type="component" value="Unassembled WGS sequence"/>
</dbReference>
<accession>A0A7V7G2U3</accession>
<dbReference type="InterPro" id="IPR015168">
    <property type="entry name" value="SsuA/THI5"/>
</dbReference>
<dbReference type="GO" id="GO:0009228">
    <property type="term" value="P:thiamine biosynthetic process"/>
    <property type="evidence" value="ECO:0007669"/>
    <property type="project" value="InterPro"/>
</dbReference>
<comment type="caution">
    <text evidence="2">The sequence shown here is derived from an EMBL/GenBank/DDBJ whole genome shotgun (WGS) entry which is preliminary data.</text>
</comment>
<protein>
    <submittedName>
        <fullName evidence="2">ABC transporter substrate-binding protein</fullName>
    </submittedName>
</protein>
<sequence>METLPWMLIPYRRLLDRPLSWAFAALALLWLAVAFAGADGAKAEALVAPPMERETRIVVPPRLPETETLAEREASPIVEVPPAVKGPGVFKRLLSIDPFAVPSPFLESPDEVPSVVTEPAAPLVPPPMVQLEVTLDWYLNPQHTALLVAREKGMFRRRGLEVRLSVPADPNVPAKLLAAGRTDLAVGRQTQLHLLADKGLPLMRVATLIDTPLAGLMLRADVNTQAEEEALAYELEGLRIGYTDQDGRDILLARLLAELMSMRDGLALIEPVDVNYAVLDALREERVDGVLVHQRHLLPRQLADEGIAMRVLPIENHGLPPHDGLILMANRDRLNGKRDAVRQLVAALEEAALWSLDHPQEAWELLVAAEPALNDLTIRDAWTDILPRLSLRPAALDQGRYLRFDRYLLEQGVIDNGTPLERIAVDLGVAP</sequence>
<dbReference type="PANTHER" id="PTHR31528">
    <property type="entry name" value="4-AMINO-5-HYDROXYMETHYL-2-METHYLPYRIMIDINE PHOSPHATE SYNTHASE THI11-RELATED"/>
    <property type="match status" value="1"/>
</dbReference>
<reference evidence="2 3" key="1">
    <citation type="submission" date="2019-08" db="EMBL/GenBank/DDBJ databases">
        <title>Bioinformatics analysis of the strain L3 and L5.</title>
        <authorList>
            <person name="Li X."/>
        </authorList>
    </citation>
    <scope>NUCLEOTIDE SEQUENCE [LARGE SCALE GENOMIC DNA]</scope>
    <source>
        <strain evidence="2 3">L5</strain>
    </source>
</reference>
<dbReference type="AlphaFoldDB" id="A0A7V7G2U3"/>
<dbReference type="PANTHER" id="PTHR31528:SF3">
    <property type="entry name" value="THIAMINE BIOSYNTHESIS PROTEIN HI_0357-RELATED"/>
    <property type="match status" value="1"/>
</dbReference>
<gene>
    <name evidence="2" type="ORF">F0A17_03920</name>
</gene>
<evidence type="ECO:0000313" key="3">
    <source>
        <dbReference type="Proteomes" id="UP000486760"/>
    </source>
</evidence>
<proteinExistence type="predicted"/>
<dbReference type="SUPFAM" id="SSF53850">
    <property type="entry name" value="Periplasmic binding protein-like II"/>
    <property type="match status" value="1"/>
</dbReference>
<feature type="domain" description="SsuA/THI5-like" evidence="1">
    <location>
        <begin position="140"/>
        <end position="362"/>
    </location>
</feature>
<organism evidence="2 3">
    <name type="scientific">Billgrantia pellis</name>
    <dbReference type="NCBI Taxonomy" id="2606936"/>
    <lineage>
        <taxon>Bacteria</taxon>
        <taxon>Pseudomonadati</taxon>
        <taxon>Pseudomonadota</taxon>
        <taxon>Gammaproteobacteria</taxon>
        <taxon>Oceanospirillales</taxon>
        <taxon>Halomonadaceae</taxon>
        <taxon>Billgrantia</taxon>
    </lineage>
</organism>
<dbReference type="Gene3D" id="3.40.190.10">
    <property type="entry name" value="Periplasmic binding protein-like II"/>
    <property type="match status" value="2"/>
</dbReference>
<evidence type="ECO:0000313" key="2">
    <source>
        <dbReference type="EMBL" id="KAA0013523.1"/>
    </source>
</evidence>
<evidence type="ECO:0000259" key="1">
    <source>
        <dbReference type="Pfam" id="PF09084"/>
    </source>
</evidence>
<keyword evidence="3" id="KW-1185">Reference proteome</keyword>
<name>A0A7V7G2U3_9GAMM</name>
<dbReference type="EMBL" id="VTPY01000002">
    <property type="protein sequence ID" value="KAA0013523.1"/>
    <property type="molecule type" value="Genomic_DNA"/>
</dbReference>